<dbReference type="EMBL" id="RBNJ01008686">
    <property type="protein sequence ID" value="RUS27314.1"/>
    <property type="molecule type" value="Genomic_DNA"/>
</dbReference>
<dbReference type="GO" id="GO:0003723">
    <property type="term" value="F:RNA binding"/>
    <property type="evidence" value="ECO:0007669"/>
    <property type="project" value="InterPro"/>
</dbReference>
<evidence type="ECO:0000256" key="4">
    <source>
        <dbReference type="SAM" id="MobiDB-lite"/>
    </source>
</evidence>
<feature type="region of interest" description="Disordered" evidence="4">
    <location>
        <begin position="1173"/>
        <end position="1192"/>
    </location>
</feature>
<dbReference type="GO" id="GO:0005737">
    <property type="term" value="C:cytoplasm"/>
    <property type="evidence" value="ECO:0007669"/>
    <property type="project" value="UniProtKB-SubCell"/>
</dbReference>
<feature type="domain" description="DNA2/NAM7 helicase helicase" evidence="5">
    <location>
        <begin position="784"/>
        <end position="874"/>
    </location>
</feature>
<evidence type="ECO:0000313" key="8">
    <source>
        <dbReference type="Proteomes" id="UP000274822"/>
    </source>
</evidence>
<dbReference type="PANTHER" id="PTHR45418:SF1">
    <property type="entry name" value="CANCER_TESTIS ANTIGEN 55"/>
    <property type="match status" value="1"/>
</dbReference>
<dbReference type="Pfam" id="PF13087">
    <property type="entry name" value="AAA_12"/>
    <property type="match status" value="1"/>
</dbReference>
<dbReference type="Pfam" id="PF13086">
    <property type="entry name" value="AAA_11"/>
    <property type="match status" value="2"/>
</dbReference>
<dbReference type="Proteomes" id="UP000274822">
    <property type="component" value="Unassembled WGS sequence"/>
</dbReference>
<feature type="compositionally biased region" description="Low complexity" evidence="4">
    <location>
        <begin position="311"/>
        <end position="320"/>
    </location>
</feature>
<feature type="compositionally biased region" description="Basic residues" evidence="4">
    <location>
        <begin position="62"/>
        <end position="88"/>
    </location>
</feature>
<organism evidence="7 8">
    <name type="scientific">Jimgerdemannia flammicorona</name>
    <dbReference type="NCBI Taxonomy" id="994334"/>
    <lineage>
        <taxon>Eukaryota</taxon>
        <taxon>Fungi</taxon>
        <taxon>Fungi incertae sedis</taxon>
        <taxon>Mucoromycota</taxon>
        <taxon>Mucoromycotina</taxon>
        <taxon>Endogonomycetes</taxon>
        <taxon>Endogonales</taxon>
        <taxon>Endogonaceae</taxon>
        <taxon>Jimgerdemannia</taxon>
    </lineage>
</organism>
<feature type="region of interest" description="Disordered" evidence="4">
    <location>
        <begin position="191"/>
        <end position="269"/>
    </location>
</feature>
<gene>
    <name evidence="7" type="ORF">BC938DRAFT_483436</name>
</gene>
<feature type="region of interest" description="Disordered" evidence="4">
    <location>
        <begin position="295"/>
        <end position="322"/>
    </location>
</feature>
<proteinExistence type="predicted"/>
<comment type="subcellular location">
    <subcellularLocation>
        <location evidence="1">Cytoplasm</location>
    </subcellularLocation>
</comment>
<reference evidence="7 8" key="1">
    <citation type="journal article" date="2018" name="New Phytol.">
        <title>Phylogenomics of Endogonaceae and evolution of mycorrhizas within Mucoromycota.</title>
        <authorList>
            <person name="Chang Y."/>
            <person name="Desiro A."/>
            <person name="Na H."/>
            <person name="Sandor L."/>
            <person name="Lipzen A."/>
            <person name="Clum A."/>
            <person name="Barry K."/>
            <person name="Grigoriev I.V."/>
            <person name="Martin F.M."/>
            <person name="Stajich J.E."/>
            <person name="Smith M.E."/>
            <person name="Bonito G."/>
            <person name="Spatafora J.W."/>
        </authorList>
    </citation>
    <scope>NUCLEOTIDE SEQUENCE [LARGE SCALE GENOMIC DNA]</scope>
    <source>
        <strain evidence="7 8">AD002</strain>
    </source>
</reference>
<feature type="domain" description="DNA2/NAM7 helicase helicase" evidence="5">
    <location>
        <begin position="959"/>
        <end position="1006"/>
    </location>
</feature>
<dbReference type="GO" id="GO:0031047">
    <property type="term" value="P:regulatory ncRNA-mediated gene silencing"/>
    <property type="evidence" value="ECO:0007669"/>
    <property type="project" value="UniProtKB-KW"/>
</dbReference>
<keyword evidence="2" id="KW-0963">Cytoplasm</keyword>
<dbReference type="Gene3D" id="3.40.50.300">
    <property type="entry name" value="P-loop containing nucleotide triphosphate hydrolases"/>
    <property type="match status" value="2"/>
</dbReference>
<dbReference type="InterPro" id="IPR041679">
    <property type="entry name" value="DNA2/NAM7-like_C"/>
</dbReference>
<evidence type="ECO:0000313" key="7">
    <source>
        <dbReference type="EMBL" id="RUS27314.1"/>
    </source>
</evidence>
<dbReference type="CDD" id="cd18038">
    <property type="entry name" value="DEXXQc_Helz-like"/>
    <property type="match status" value="1"/>
</dbReference>
<feature type="compositionally biased region" description="Low complexity" evidence="4">
    <location>
        <begin position="30"/>
        <end position="40"/>
    </location>
</feature>
<sequence>MYSGRPPPPPAQLPPLPLPGIPSSIHDASTHPISPTTSTPPNGPVPDLGALQSRFFNQFHSPHPHPHHPIHGNHGHGHRGQHGWHPHAHGSEEHARPPAYPTLYDEASPLTFAAVAAAAAPSTRVVISHPSTRVVITHPSTRAVVPSSRSFPPLTKPSKQDPKKKKTDNVDVAAVVTSFGQFKIEELNNDNAENLKPDPAHFFGSASSVSLQQEDNKGNADTDTDTDTDAFKPPPVPLFAAPLSSPLQQDATKDNSEADRAEPVRNAELGHNSELVRDLRRLRLVDSMILHHWQQDQCARRPENARLGPPSASSSSSSSSLEKTLVTRDVQRWLDAHLSLPHAPSFLSVPLDVDFGLVHRHDVAAGLPANEPQSLVRVVMIRNTGAEDVVLDAFVVPSMDGFEVRWEPEVGLERDETAKCRTNKRYVPAGGEARLSIRVDDRRDVGVVTATLVFVTRAPVYLARTALKATIVPPPDPLFELNIGAPRFVPRWMREVWDQHVSIIYPSVPPAKVDCLESVRAEAALLLGVGEDDEEARGVERMVEAMTMLPEMEPIEPDVVTFSSTMLPLTPPTYTLRHTLLLRLEYGQHLRDSFSHDLHDVPLWTYLNTPGMNMYEVSVPGLAEGAPYLVRGDEVRIRQIVRASQAITGVEYGAHVWHVDRRKNIVVIRVFDGARKFRNEGEKPEEGAEAEAEAEGDRFCIRFVVSDKLWRECARAVVVGRRFGEDEDVDEDEEGKVSVSRDTEWETYRPFLFPDPQDGVALSAEEASRLPRAAPGFEFEDRELNWEQRKAVERIVAGDYGGVPFVVSGPPGTGKTKTLVESILQILRQSSHASTAHILVAAPSNSACDTLARRLLSHLPATDLLRLNSPARTVAEVPAEMLPYCYSHPSQDGFDIPPLEKLLAYRVVIVTCAAAGILRSVGCDNRGLRTIWRDLMKKGTANTEGSEDDRTPPPHWTHLLIDEASQATEPETLIPLSLLLDPEGPRGNVQFVLCGDHHQLGPIIASPLARSQGLAISLLERLMTTRALYRDHPDDRSHVKRVSAAGTGTRMGSDSVAGPNPALHNIRPCFTNLVRNYRSHRDMLVVPSGLFYHDTLEPFADPRVSHSVIRAGWSGLPNPAVPMVAIHVAGERNDVLAEAARGDGRVGWWNYREAVRVVSVIKSLVWQRESGEGVEVGGQDGDETGRNGREPVVRPQDVGVITPFREQVKRVRAMLRAVGLNTVDVGAVEDYQGQERRVVVVSTVRSRGGTVLHEDRGLGIGLIGFPKRFNVAVTRAQALVVVVGNLDLLVREDPCWREWIGFLSRQGCIGGDAIAEGTGAEGEGRKVGRLERGKVYGDWVGGLERRFWLGNADEMDKSEEKLTIGWEDVENGDDLGEVEEVEEAEVKVDVEGRGREEVDWPDGFESIRSTVNGQ</sequence>
<comment type="caution">
    <text evidence="7">The sequence shown here is derived from an EMBL/GenBank/DDBJ whole genome shotgun (WGS) entry which is preliminary data.</text>
</comment>
<feature type="domain" description="DNA2/NAM7 helicase-like C-terminal" evidence="6">
    <location>
        <begin position="1070"/>
        <end position="1285"/>
    </location>
</feature>
<feature type="compositionally biased region" description="Pro residues" evidence="4">
    <location>
        <begin position="1"/>
        <end position="20"/>
    </location>
</feature>
<keyword evidence="3" id="KW-0943">RNA-mediated gene silencing</keyword>
<dbReference type="InterPro" id="IPR026122">
    <property type="entry name" value="MOV-10/SDE3_DEXXQ/H-box"/>
</dbReference>
<evidence type="ECO:0000256" key="2">
    <source>
        <dbReference type="ARBA" id="ARBA00022490"/>
    </source>
</evidence>
<accession>A0A433QC56</accession>
<dbReference type="CDD" id="cd18808">
    <property type="entry name" value="SF1_C_Upf1"/>
    <property type="match status" value="1"/>
</dbReference>
<dbReference type="InterPro" id="IPR041677">
    <property type="entry name" value="DNA2/NAM7_AAA_11"/>
</dbReference>
<dbReference type="InterPro" id="IPR047187">
    <property type="entry name" value="SF1_C_Upf1"/>
</dbReference>
<feature type="compositionally biased region" description="Basic and acidic residues" evidence="4">
    <location>
        <begin position="251"/>
        <end position="265"/>
    </location>
</feature>
<evidence type="ECO:0000259" key="6">
    <source>
        <dbReference type="Pfam" id="PF13087"/>
    </source>
</evidence>
<feature type="compositionally biased region" description="Basic and acidic residues" evidence="4">
    <location>
        <begin position="1183"/>
        <end position="1192"/>
    </location>
</feature>
<feature type="region of interest" description="Disordered" evidence="4">
    <location>
        <begin position="140"/>
        <end position="169"/>
    </location>
</feature>
<evidence type="ECO:0000256" key="1">
    <source>
        <dbReference type="ARBA" id="ARBA00004496"/>
    </source>
</evidence>
<dbReference type="GO" id="GO:0032574">
    <property type="term" value="F:5'-3' RNA helicase activity"/>
    <property type="evidence" value="ECO:0007669"/>
    <property type="project" value="InterPro"/>
</dbReference>
<evidence type="ECO:0000259" key="5">
    <source>
        <dbReference type="Pfam" id="PF13086"/>
    </source>
</evidence>
<feature type="region of interest" description="Disordered" evidence="4">
    <location>
        <begin position="1"/>
        <end position="99"/>
    </location>
</feature>
<dbReference type="SUPFAM" id="SSF52540">
    <property type="entry name" value="P-loop containing nucleoside triphosphate hydrolases"/>
    <property type="match status" value="1"/>
</dbReference>
<protein>
    <submittedName>
        <fullName evidence="7">Uncharacterized protein</fullName>
    </submittedName>
</protein>
<dbReference type="InterPro" id="IPR027417">
    <property type="entry name" value="P-loop_NTPase"/>
</dbReference>
<evidence type="ECO:0000256" key="3">
    <source>
        <dbReference type="ARBA" id="ARBA00023158"/>
    </source>
</evidence>
<name>A0A433QC56_9FUNG</name>
<keyword evidence="8" id="KW-1185">Reference proteome</keyword>
<dbReference type="PANTHER" id="PTHR45418">
    <property type="entry name" value="CANCER/TESTIS ANTIGEN 55"/>
    <property type="match status" value="1"/>
</dbReference>